<protein>
    <submittedName>
        <fullName evidence="1">Uncharacterized protein</fullName>
    </submittedName>
</protein>
<dbReference type="EMBL" id="GGEC01076224">
    <property type="protein sequence ID" value="MBX56708.1"/>
    <property type="molecule type" value="Transcribed_RNA"/>
</dbReference>
<sequence>MLSLVFSRAMGSRIGKFLSLSRIHLTCSSSALGKPICQNWSFSTLKGPGQDMFQIFQCFKEKLRDSDNSFI</sequence>
<accession>A0A2P2PPM9</accession>
<organism evidence="1">
    <name type="scientific">Rhizophora mucronata</name>
    <name type="common">Asiatic mangrove</name>
    <dbReference type="NCBI Taxonomy" id="61149"/>
    <lineage>
        <taxon>Eukaryota</taxon>
        <taxon>Viridiplantae</taxon>
        <taxon>Streptophyta</taxon>
        <taxon>Embryophyta</taxon>
        <taxon>Tracheophyta</taxon>
        <taxon>Spermatophyta</taxon>
        <taxon>Magnoliopsida</taxon>
        <taxon>eudicotyledons</taxon>
        <taxon>Gunneridae</taxon>
        <taxon>Pentapetalae</taxon>
        <taxon>rosids</taxon>
        <taxon>fabids</taxon>
        <taxon>Malpighiales</taxon>
        <taxon>Rhizophoraceae</taxon>
        <taxon>Rhizophora</taxon>
    </lineage>
</organism>
<evidence type="ECO:0000313" key="1">
    <source>
        <dbReference type="EMBL" id="MBX56708.1"/>
    </source>
</evidence>
<dbReference type="AlphaFoldDB" id="A0A2P2PPM9"/>
<name>A0A2P2PPM9_RHIMU</name>
<proteinExistence type="predicted"/>
<reference evidence="1" key="1">
    <citation type="submission" date="2018-02" db="EMBL/GenBank/DDBJ databases">
        <title>Rhizophora mucronata_Transcriptome.</title>
        <authorList>
            <person name="Meera S.P."/>
            <person name="Sreeshan A."/>
            <person name="Augustine A."/>
        </authorList>
    </citation>
    <scope>NUCLEOTIDE SEQUENCE</scope>
    <source>
        <tissue evidence="1">Leaf</tissue>
    </source>
</reference>